<dbReference type="OrthoDB" id="5145492at2"/>
<dbReference type="EMBL" id="CP108084">
    <property type="protein sequence ID" value="WUP48100.1"/>
    <property type="molecule type" value="Genomic_DNA"/>
</dbReference>
<dbReference type="Pfam" id="PF06877">
    <property type="entry name" value="RraB"/>
    <property type="match status" value="1"/>
</dbReference>
<evidence type="ECO:0000313" key="4">
    <source>
        <dbReference type="Proteomes" id="UP000285744"/>
    </source>
</evidence>
<gene>
    <name evidence="2" type="ORF">D7I43_06775</name>
    <name evidence="3" type="ORF">OG994_21065</name>
</gene>
<dbReference type="Gene3D" id="3.30.70.970">
    <property type="entry name" value="RraB-like"/>
    <property type="match status" value="1"/>
</dbReference>
<dbReference type="Proteomes" id="UP001432190">
    <property type="component" value="Chromosome"/>
</dbReference>
<reference evidence="2 4" key="1">
    <citation type="journal article" date="2018" name="Int. J. Syst. Evol. Microbiol.">
        <title>Micromonospora globbae sp. nov., an endophytic actinomycete isolated from roots of Globba winitii C. H. Wright.</title>
        <authorList>
            <person name="Kuncharoen N."/>
            <person name="Pittayakhajonwut P."/>
            <person name="Tanasupawat S."/>
        </authorList>
    </citation>
    <scope>NUCLEOTIDE SEQUENCE [LARGE SCALE GENOMIC DNA]</scope>
    <source>
        <strain evidence="2 4">WPS1-2</strain>
    </source>
</reference>
<dbReference type="SUPFAM" id="SSF89946">
    <property type="entry name" value="Hypothetical protein VC0424"/>
    <property type="match status" value="1"/>
</dbReference>
<dbReference type="Proteomes" id="UP000285744">
    <property type="component" value="Unassembled WGS sequence"/>
</dbReference>
<dbReference type="EMBL" id="RAQQ01000004">
    <property type="protein sequence ID" value="RKF28041.1"/>
    <property type="molecule type" value="Genomic_DNA"/>
</dbReference>
<evidence type="ECO:0000313" key="3">
    <source>
        <dbReference type="EMBL" id="WUP48100.1"/>
    </source>
</evidence>
<dbReference type="InterPro" id="IPR009671">
    <property type="entry name" value="RraB_dom"/>
</dbReference>
<protein>
    <submittedName>
        <fullName evidence="2">Ribonuclease E inhibitor RraB</fullName>
    </submittedName>
</protein>
<evidence type="ECO:0000313" key="5">
    <source>
        <dbReference type="Proteomes" id="UP001432190"/>
    </source>
</evidence>
<feature type="domain" description="Regulator of ribonuclease activity B" evidence="1">
    <location>
        <begin position="41"/>
        <end position="132"/>
    </location>
</feature>
<accession>A0A420F550</accession>
<sequence>MEQPMGLFSMFTRRRRDDEPVDLDERSPSLGVRYRDLLLMNEIAKRAADLSQPRHVVFYLDAPSEDIGRLIAAEAGTHGFEAGVREPLPEYPGSWTVVCETHTVLTPEFVRDSVDLFEALAERHHADYDGWEAAV</sequence>
<reference evidence="3" key="2">
    <citation type="submission" date="2022-10" db="EMBL/GenBank/DDBJ databases">
        <title>The complete genomes of actinobacterial strains from the NBC collection.</title>
        <authorList>
            <person name="Joergensen T.S."/>
            <person name="Alvarez Arevalo M."/>
            <person name="Sterndorff E.B."/>
            <person name="Faurdal D."/>
            <person name="Vuksanovic O."/>
            <person name="Mourched A.-S."/>
            <person name="Charusanti P."/>
            <person name="Shaw S."/>
            <person name="Blin K."/>
            <person name="Weber T."/>
        </authorList>
    </citation>
    <scope>NUCLEOTIDE SEQUENCE</scope>
    <source>
        <strain evidence="3">NBC_00256</strain>
    </source>
</reference>
<proteinExistence type="predicted"/>
<dbReference type="AlphaFoldDB" id="A0A420F550"/>
<evidence type="ECO:0000313" key="2">
    <source>
        <dbReference type="EMBL" id="RKF28041.1"/>
    </source>
</evidence>
<organism evidence="2 4">
    <name type="scientific">Micromonospora globbae</name>
    <dbReference type="NCBI Taxonomy" id="1894969"/>
    <lineage>
        <taxon>Bacteria</taxon>
        <taxon>Bacillati</taxon>
        <taxon>Actinomycetota</taxon>
        <taxon>Actinomycetes</taxon>
        <taxon>Micromonosporales</taxon>
        <taxon>Micromonosporaceae</taxon>
        <taxon>Micromonospora</taxon>
    </lineage>
</organism>
<keyword evidence="5" id="KW-1185">Reference proteome</keyword>
<name>A0A420F550_9ACTN</name>
<dbReference type="RefSeq" id="WP_120327530.1">
    <property type="nucleotide sequence ID" value="NZ_CP108084.1"/>
</dbReference>
<evidence type="ECO:0000259" key="1">
    <source>
        <dbReference type="Pfam" id="PF06877"/>
    </source>
</evidence>
<dbReference type="InterPro" id="IPR036701">
    <property type="entry name" value="RraB-like_sf"/>
</dbReference>